<accession>A0AAD6TGN8</accession>
<comment type="caution">
    <text evidence="1">The sequence shown here is derived from an EMBL/GenBank/DDBJ whole genome shotgun (WGS) entry which is preliminary data.</text>
</comment>
<organism evidence="1 2">
    <name type="scientific">Mycena alexandri</name>
    <dbReference type="NCBI Taxonomy" id="1745969"/>
    <lineage>
        <taxon>Eukaryota</taxon>
        <taxon>Fungi</taxon>
        <taxon>Dikarya</taxon>
        <taxon>Basidiomycota</taxon>
        <taxon>Agaricomycotina</taxon>
        <taxon>Agaricomycetes</taxon>
        <taxon>Agaricomycetidae</taxon>
        <taxon>Agaricales</taxon>
        <taxon>Marasmiineae</taxon>
        <taxon>Mycenaceae</taxon>
        <taxon>Mycena</taxon>
    </lineage>
</organism>
<keyword evidence="2" id="KW-1185">Reference proteome</keyword>
<dbReference type="EMBL" id="JARJCM010000004">
    <property type="protein sequence ID" value="KAJ7045347.1"/>
    <property type="molecule type" value="Genomic_DNA"/>
</dbReference>
<sequence>MIQTGPGISGCPQPPASQLCRSPRVTCHRPPCANATRPRTFVAPRANPEVARPRPVQAIVTRDIGCTFMMYIGANGPRLDLFPPLLHKVGAWQFNVPTPVVEWADDEWPEGNWDPAAAITAGWGGAGPPGGGGAGSWDSVNWAMGTNIVARHQVDRWEG</sequence>
<protein>
    <submittedName>
        <fullName evidence="1">Uncharacterized protein</fullName>
    </submittedName>
</protein>
<gene>
    <name evidence="1" type="ORF">C8F04DRAFT_1064505</name>
</gene>
<dbReference type="Proteomes" id="UP001218188">
    <property type="component" value="Unassembled WGS sequence"/>
</dbReference>
<evidence type="ECO:0000313" key="2">
    <source>
        <dbReference type="Proteomes" id="UP001218188"/>
    </source>
</evidence>
<reference evidence="1" key="1">
    <citation type="submission" date="2023-03" db="EMBL/GenBank/DDBJ databases">
        <title>Massive genome expansion in bonnet fungi (Mycena s.s.) driven by repeated elements and novel gene families across ecological guilds.</title>
        <authorList>
            <consortium name="Lawrence Berkeley National Laboratory"/>
            <person name="Harder C.B."/>
            <person name="Miyauchi S."/>
            <person name="Viragh M."/>
            <person name="Kuo A."/>
            <person name="Thoen E."/>
            <person name="Andreopoulos B."/>
            <person name="Lu D."/>
            <person name="Skrede I."/>
            <person name="Drula E."/>
            <person name="Henrissat B."/>
            <person name="Morin E."/>
            <person name="Kohler A."/>
            <person name="Barry K."/>
            <person name="LaButti K."/>
            <person name="Morin E."/>
            <person name="Salamov A."/>
            <person name="Lipzen A."/>
            <person name="Mereny Z."/>
            <person name="Hegedus B."/>
            <person name="Baldrian P."/>
            <person name="Stursova M."/>
            <person name="Weitz H."/>
            <person name="Taylor A."/>
            <person name="Grigoriev I.V."/>
            <person name="Nagy L.G."/>
            <person name="Martin F."/>
            <person name="Kauserud H."/>
        </authorList>
    </citation>
    <scope>NUCLEOTIDE SEQUENCE</scope>
    <source>
        <strain evidence="1">CBHHK200</strain>
    </source>
</reference>
<proteinExistence type="predicted"/>
<evidence type="ECO:0000313" key="1">
    <source>
        <dbReference type="EMBL" id="KAJ7045347.1"/>
    </source>
</evidence>
<name>A0AAD6TGN8_9AGAR</name>
<dbReference type="AlphaFoldDB" id="A0AAD6TGN8"/>